<evidence type="ECO:0000256" key="1">
    <source>
        <dbReference type="ARBA" id="ARBA00003236"/>
    </source>
</evidence>
<evidence type="ECO:0000256" key="4">
    <source>
        <dbReference type="ARBA" id="ARBA00020071"/>
    </source>
</evidence>
<keyword evidence="6" id="KW-0963">Cytoplasm</keyword>
<dbReference type="Proteomes" id="UP001139012">
    <property type="component" value="Unassembled WGS sequence"/>
</dbReference>
<sequence>MHLTSVGDGRQYADSPSVHLTFDDGPHSFYTPHILDILSQHNVPATFCVIGRYAAEHPHITRRIVSDGHELANHTMNHPDLSKCEPTKVASEIAHANCAIKSACPEARLRHVRAPYGLWTEHVLSCAASAGLGALHWSVDPRDWSRPGADAIVSAVLSSIQPGAIVLLHDGCPPDERNWGHDQRLRDQTVCAVSQLIPALHSRGFAIRPIPHFH</sequence>
<dbReference type="RefSeq" id="WP_128930191.1">
    <property type="nucleotide sequence ID" value="NZ_JAKLTY010000053.1"/>
</dbReference>
<evidence type="ECO:0000256" key="3">
    <source>
        <dbReference type="ARBA" id="ARBA00010973"/>
    </source>
</evidence>
<accession>A0A9X1RHR5</accession>
<feature type="domain" description="NodB homology" evidence="10">
    <location>
        <begin position="16"/>
        <end position="208"/>
    </location>
</feature>
<dbReference type="PANTHER" id="PTHR10587:SF133">
    <property type="entry name" value="CHITIN DEACETYLASE 1-RELATED"/>
    <property type="match status" value="1"/>
</dbReference>
<evidence type="ECO:0000313" key="12">
    <source>
        <dbReference type="EMBL" id="MCG2673132.1"/>
    </source>
</evidence>
<proteinExistence type="inferred from homology"/>
<name>A0A9X1RHR5_9BRAD</name>
<dbReference type="PROSITE" id="PS51677">
    <property type="entry name" value="NODB"/>
    <property type="match status" value="1"/>
</dbReference>
<dbReference type="Pfam" id="PF01522">
    <property type="entry name" value="Polysacc_deac_1"/>
    <property type="match status" value="1"/>
</dbReference>
<dbReference type="NCBIfam" id="TIGR04243">
    <property type="entry name" value="nodulat_NodB"/>
    <property type="match status" value="1"/>
</dbReference>
<dbReference type="EMBL" id="JAKLUA010000034">
    <property type="protein sequence ID" value="MCG2673132.1"/>
    <property type="molecule type" value="Genomic_DNA"/>
</dbReference>
<evidence type="ECO:0000256" key="9">
    <source>
        <dbReference type="ARBA" id="ARBA00032976"/>
    </source>
</evidence>
<comment type="function">
    <text evidence="1">Is involved in generating a small heat-stable compound (Nod), an acylated oligomer of N-acetylglucosamine, that stimulates mitosis in various plant protoplasts.</text>
</comment>
<evidence type="ECO:0000313" key="11">
    <source>
        <dbReference type="EMBL" id="MCG2632929.1"/>
    </source>
</evidence>
<dbReference type="EMBL" id="JAKLTY010000053">
    <property type="protein sequence ID" value="MCG2632929.1"/>
    <property type="molecule type" value="Genomic_DNA"/>
</dbReference>
<dbReference type="InterPro" id="IPR002509">
    <property type="entry name" value="NODB_dom"/>
</dbReference>
<evidence type="ECO:0000256" key="5">
    <source>
        <dbReference type="ARBA" id="ARBA00022458"/>
    </source>
</evidence>
<dbReference type="Proteomes" id="UP001139054">
    <property type="component" value="Unassembled WGS sequence"/>
</dbReference>
<dbReference type="GO" id="GO:0016020">
    <property type="term" value="C:membrane"/>
    <property type="evidence" value="ECO:0007669"/>
    <property type="project" value="TreeGrafter"/>
</dbReference>
<keyword evidence="5" id="KW-0536">Nodulation</keyword>
<reference evidence="11" key="1">
    <citation type="submission" date="2022-01" db="EMBL/GenBank/DDBJ databases">
        <title>Genome sequnece data of strain Bradyrhizobium sp. nov.</title>
        <authorList>
            <person name="Zhang J."/>
        </authorList>
    </citation>
    <scope>NUCLEOTIDE SEQUENCE</scope>
    <source>
        <strain evidence="12">WYCCWR 12774</strain>
        <strain evidence="11">WYCCWR 13023</strain>
    </source>
</reference>
<dbReference type="GO" id="GO:0016810">
    <property type="term" value="F:hydrolase activity, acting on carbon-nitrogen (but not peptide) bonds"/>
    <property type="evidence" value="ECO:0007669"/>
    <property type="project" value="InterPro"/>
</dbReference>
<dbReference type="GO" id="GO:0005737">
    <property type="term" value="C:cytoplasm"/>
    <property type="evidence" value="ECO:0007669"/>
    <property type="project" value="UniProtKB-SubCell"/>
</dbReference>
<evidence type="ECO:0000313" key="14">
    <source>
        <dbReference type="Proteomes" id="UP001139054"/>
    </source>
</evidence>
<dbReference type="PANTHER" id="PTHR10587">
    <property type="entry name" value="GLYCOSYL TRANSFERASE-RELATED"/>
    <property type="match status" value="1"/>
</dbReference>
<evidence type="ECO:0000256" key="8">
    <source>
        <dbReference type="ARBA" id="ARBA00022801"/>
    </source>
</evidence>
<organism evidence="11 14">
    <name type="scientific">Bradyrhizobium zhengyangense</name>
    <dbReference type="NCBI Taxonomy" id="2911009"/>
    <lineage>
        <taxon>Bacteria</taxon>
        <taxon>Pseudomonadati</taxon>
        <taxon>Pseudomonadota</taxon>
        <taxon>Alphaproteobacteria</taxon>
        <taxon>Hyphomicrobiales</taxon>
        <taxon>Nitrobacteraceae</taxon>
        <taxon>Bradyrhizobium</taxon>
    </lineage>
</organism>
<evidence type="ECO:0000256" key="6">
    <source>
        <dbReference type="ARBA" id="ARBA00022490"/>
    </source>
</evidence>
<keyword evidence="13" id="KW-1185">Reference proteome</keyword>
<keyword evidence="8" id="KW-0378">Hydrolase</keyword>
<dbReference type="GO" id="GO:0005975">
    <property type="term" value="P:carbohydrate metabolic process"/>
    <property type="evidence" value="ECO:0007669"/>
    <property type="project" value="InterPro"/>
</dbReference>
<comment type="caution">
    <text evidence="11">The sequence shown here is derived from an EMBL/GenBank/DDBJ whole genome shotgun (WGS) entry which is preliminary data.</text>
</comment>
<dbReference type="SUPFAM" id="SSF88713">
    <property type="entry name" value="Glycoside hydrolase/deacetylase"/>
    <property type="match status" value="1"/>
</dbReference>
<dbReference type="InterPro" id="IPR011330">
    <property type="entry name" value="Glyco_hydro/deAcase_b/a-brl"/>
</dbReference>
<dbReference type="AlphaFoldDB" id="A0A9X1RHR5"/>
<dbReference type="GO" id="GO:0046872">
    <property type="term" value="F:metal ion binding"/>
    <property type="evidence" value="ECO:0007669"/>
    <property type="project" value="UniProtKB-KW"/>
</dbReference>
<evidence type="ECO:0000259" key="10">
    <source>
        <dbReference type="PROSITE" id="PS51677"/>
    </source>
</evidence>
<evidence type="ECO:0000313" key="13">
    <source>
        <dbReference type="Proteomes" id="UP001139012"/>
    </source>
</evidence>
<evidence type="ECO:0000256" key="2">
    <source>
        <dbReference type="ARBA" id="ARBA00004496"/>
    </source>
</evidence>
<comment type="subcellular location">
    <subcellularLocation>
        <location evidence="2">Cytoplasm</location>
    </subcellularLocation>
</comment>
<comment type="similarity">
    <text evidence="3">Belongs to the polysaccharide deacetylase family.</text>
</comment>
<dbReference type="Gene3D" id="3.20.20.370">
    <property type="entry name" value="Glycoside hydrolase/deacetylase"/>
    <property type="match status" value="1"/>
</dbReference>
<protein>
    <recommendedName>
        <fullName evidence="4">Chitooligosaccharide deacetylase</fullName>
    </recommendedName>
    <alternativeName>
        <fullName evidence="9">Nodulation protein B</fullName>
    </alternativeName>
</protein>
<gene>
    <name evidence="11" type="primary">nodB</name>
    <name evidence="12" type="ORF">L6637_40180</name>
    <name evidence="11" type="ORF">L6654_40815</name>
</gene>
<evidence type="ECO:0000256" key="7">
    <source>
        <dbReference type="ARBA" id="ARBA00022723"/>
    </source>
</evidence>
<dbReference type="InterPro" id="IPR026402">
    <property type="entry name" value="Nodulat_NodB"/>
</dbReference>
<keyword evidence="7" id="KW-0479">Metal-binding</keyword>
<dbReference type="InterPro" id="IPR050248">
    <property type="entry name" value="Polysacc_deacetylase_ArnD"/>
</dbReference>